<dbReference type="FunCoup" id="F2TX96">
    <property type="interactions" value="1858"/>
</dbReference>
<accession>F2TX96</accession>
<dbReference type="CDD" id="cd16116">
    <property type="entry name" value="Ubl_Smt3_like"/>
    <property type="match status" value="1"/>
</dbReference>
<reference evidence="2" key="1">
    <citation type="submission" date="2009-08" db="EMBL/GenBank/DDBJ databases">
        <title>Annotation of Salpingoeca rosetta.</title>
        <authorList>
            <consortium name="The Broad Institute Genome Sequencing Platform"/>
            <person name="Russ C."/>
            <person name="Cuomo C."/>
            <person name="Burger G."/>
            <person name="Gray M.W."/>
            <person name="Holland P.W.H."/>
            <person name="King N."/>
            <person name="Lang F.B.F."/>
            <person name="Roger A.J."/>
            <person name="Ruiz-Trillo I."/>
            <person name="Young S.K."/>
            <person name="Zeng Q."/>
            <person name="Gargeya S."/>
            <person name="Alvarado L."/>
            <person name="Berlin A."/>
            <person name="Chapman S.B."/>
            <person name="Chen Z."/>
            <person name="Freedman E."/>
            <person name="Gellesch M."/>
            <person name="Goldberg J."/>
            <person name="Griggs A."/>
            <person name="Gujja S."/>
            <person name="Heilman E."/>
            <person name="Heiman D."/>
            <person name="Howarth C."/>
            <person name="Mehta T."/>
            <person name="Neiman D."/>
            <person name="Pearson M."/>
            <person name="Roberts A."/>
            <person name="Saif S."/>
            <person name="Shea T."/>
            <person name="Shenoy N."/>
            <person name="Sisk P."/>
            <person name="Stolte C."/>
            <person name="Sykes S."/>
            <person name="White J."/>
            <person name="Yandava C."/>
            <person name="Haas B."/>
            <person name="Nusbaum C."/>
            <person name="Birren B."/>
        </authorList>
    </citation>
    <scope>NUCLEOTIDE SEQUENCE [LARGE SCALE GENOMIC DNA]</scope>
    <source>
        <strain evidence="2">ATCC 50818</strain>
    </source>
</reference>
<dbReference type="InterPro" id="IPR029071">
    <property type="entry name" value="Ubiquitin-like_domsf"/>
</dbReference>
<sequence length="104" mass="11616">MADQQQQDVKPKVKAEGGDETQYVNLKVNSQDGTTVQFKIKTTTQLKKLMDTFCQRQGLNKASVRFLFDGQAIKEKDTPALLEMENNDVIDVFAQQTGGCFLGL</sequence>
<evidence type="ECO:0000313" key="3">
    <source>
        <dbReference type="Proteomes" id="UP000007799"/>
    </source>
</evidence>
<dbReference type="AlphaFoldDB" id="F2TX96"/>
<proteinExistence type="predicted"/>
<dbReference type="GeneID" id="16078776"/>
<keyword evidence="3" id="KW-1185">Reference proteome</keyword>
<dbReference type="OrthoDB" id="442921at2759"/>
<dbReference type="STRING" id="946362.F2TX96"/>
<dbReference type="OMA" id="DQSHAAR"/>
<organism evidence="3">
    <name type="scientific">Salpingoeca rosetta (strain ATCC 50818 / BSB-021)</name>
    <dbReference type="NCBI Taxonomy" id="946362"/>
    <lineage>
        <taxon>Eukaryota</taxon>
        <taxon>Choanoflagellata</taxon>
        <taxon>Craspedida</taxon>
        <taxon>Salpingoecidae</taxon>
        <taxon>Salpingoeca</taxon>
    </lineage>
</organism>
<dbReference type="Gene3D" id="3.10.20.90">
    <property type="entry name" value="Phosphatidylinositol 3-kinase Catalytic Subunit, Chain A, domain 1"/>
    <property type="match status" value="1"/>
</dbReference>
<dbReference type="SMART" id="SM00213">
    <property type="entry name" value="UBQ"/>
    <property type="match status" value="1"/>
</dbReference>
<dbReference type="Pfam" id="PF11976">
    <property type="entry name" value="Rad60-SLD"/>
    <property type="match status" value="1"/>
</dbReference>
<dbReference type="InterPro" id="IPR022617">
    <property type="entry name" value="Rad60/SUMO-like_dom"/>
</dbReference>
<dbReference type="EMBL" id="GL832956">
    <property type="protein sequence ID" value="EGD76005.1"/>
    <property type="molecule type" value="Genomic_DNA"/>
</dbReference>
<dbReference type="PROSITE" id="PS50053">
    <property type="entry name" value="UBIQUITIN_2"/>
    <property type="match status" value="1"/>
</dbReference>
<evidence type="ECO:0000313" key="2">
    <source>
        <dbReference type="EMBL" id="EGD76005.1"/>
    </source>
</evidence>
<dbReference type="SUPFAM" id="SSF54236">
    <property type="entry name" value="Ubiquitin-like"/>
    <property type="match status" value="1"/>
</dbReference>
<dbReference type="eggNOG" id="KOG1769">
    <property type="taxonomic scope" value="Eukaryota"/>
</dbReference>
<dbReference type="InParanoid" id="F2TX96"/>
<dbReference type="KEGG" id="sre:PTSG_00713"/>
<name>F2TX96_SALR5</name>
<dbReference type="InterPro" id="IPR000626">
    <property type="entry name" value="Ubiquitin-like_dom"/>
</dbReference>
<protein>
    <submittedName>
        <fullName evidence="2">SMT3 protein</fullName>
    </submittedName>
</protein>
<gene>
    <name evidence="2" type="ORF">PTSG_00713</name>
</gene>
<dbReference type="RefSeq" id="XP_004998180.1">
    <property type="nucleotide sequence ID" value="XM_004998123.1"/>
</dbReference>
<dbReference type="Proteomes" id="UP000007799">
    <property type="component" value="Unassembled WGS sequence"/>
</dbReference>
<dbReference type="PANTHER" id="PTHR10562">
    <property type="entry name" value="SMALL UBIQUITIN-RELATED MODIFIER"/>
    <property type="match status" value="1"/>
</dbReference>
<feature type="domain" description="Ubiquitin-like" evidence="1">
    <location>
        <begin position="22"/>
        <end position="99"/>
    </location>
</feature>
<evidence type="ECO:0000259" key="1">
    <source>
        <dbReference type="PROSITE" id="PS50053"/>
    </source>
</evidence>